<evidence type="ECO:0000313" key="2">
    <source>
        <dbReference type="EMBL" id="KJL19156.1"/>
    </source>
</evidence>
<keyword evidence="1" id="KW-0472">Membrane</keyword>
<organism evidence="2 3">
    <name type="scientific">Microbacterium foliorum</name>
    <dbReference type="NCBI Taxonomy" id="104336"/>
    <lineage>
        <taxon>Bacteria</taxon>
        <taxon>Bacillati</taxon>
        <taxon>Actinomycetota</taxon>
        <taxon>Actinomycetes</taxon>
        <taxon>Micrococcales</taxon>
        <taxon>Microbacteriaceae</taxon>
        <taxon>Microbacterium</taxon>
    </lineage>
</organism>
<comment type="caution">
    <text evidence="2">The sequence shown here is derived from an EMBL/GenBank/DDBJ whole genome shotgun (WGS) entry which is preliminary data.</text>
</comment>
<dbReference type="RefSeq" id="WP_045254782.1">
    <property type="nucleotide sequence ID" value="NZ_CP031425.1"/>
</dbReference>
<protein>
    <submittedName>
        <fullName evidence="2">Uncharacterized protein</fullName>
    </submittedName>
</protein>
<keyword evidence="3" id="KW-1185">Reference proteome</keyword>
<keyword evidence="1" id="KW-1133">Transmembrane helix</keyword>
<reference evidence="2 3" key="1">
    <citation type="submission" date="2015-02" db="EMBL/GenBank/DDBJ databases">
        <title>Draft genome sequences of ten Microbacterium spp. with emphasis on heavy metal contaminated environments.</title>
        <authorList>
            <person name="Corretto E."/>
        </authorList>
    </citation>
    <scope>NUCLEOTIDE SEQUENCE [LARGE SCALE GENOMIC DNA]</scope>
    <source>
        <strain evidence="2 3">DSM 12966</strain>
    </source>
</reference>
<accession>A0A0F0KIQ7</accession>
<dbReference type="KEGG" id="mfol:DXT68_03475"/>
<sequence>MSSALRQLALILSALLLAPIACFLLFLGSIALTVATGTAVSVPGMTENGSGVGAELASAQFVFPGSLIWLIATAVVIYLIGLLIVRRSSRASEPALA</sequence>
<gene>
    <name evidence="2" type="ORF">RN50_02435</name>
</gene>
<dbReference type="EMBL" id="JYIU01000045">
    <property type="protein sequence ID" value="KJL19156.1"/>
    <property type="molecule type" value="Genomic_DNA"/>
</dbReference>
<evidence type="ECO:0000313" key="3">
    <source>
        <dbReference type="Proteomes" id="UP000033572"/>
    </source>
</evidence>
<feature type="transmembrane region" description="Helical" evidence="1">
    <location>
        <begin position="63"/>
        <end position="85"/>
    </location>
</feature>
<dbReference type="Proteomes" id="UP000033572">
    <property type="component" value="Unassembled WGS sequence"/>
</dbReference>
<proteinExistence type="predicted"/>
<dbReference type="GeneID" id="94443440"/>
<keyword evidence="1" id="KW-0812">Transmembrane</keyword>
<dbReference type="AlphaFoldDB" id="A0A0F0KIQ7"/>
<name>A0A0F0KIQ7_9MICO</name>
<evidence type="ECO:0000256" key="1">
    <source>
        <dbReference type="SAM" id="Phobius"/>
    </source>
</evidence>
<dbReference type="PATRIC" id="fig|104336.4.peg.2483"/>